<reference evidence="1 2" key="1">
    <citation type="journal article" date="2018" name="Mol. Biol. Evol.">
        <title>Broad Genomic Sampling Reveals a Smut Pathogenic Ancestry of the Fungal Clade Ustilaginomycotina.</title>
        <authorList>
            <person name="Kijpornyongpan T."/>
            <person name="Mondo S.J."/>
            <person name="Barry K."/>
            <person name="Sandor L."/>
            <person name="Lee J."/>
            <person name="Lipzen A."/>
            <person name="Pangilinan J."/>
            <person name="LaButti K."/>
            <person name="Hainaut M."/>
            <person name="Henrissat B."/>
            <person name="Grigoriev I.V."/>
            <person name="Spatafora J.W."/>
            <person name="Aime M.C."/>
        </authorList>
    </citation>
    <scope>NUCLEOTIDE SEQUENCE [LARGE SCALE GENOMIC DNA]</scope>
    <source>
        <strain evidence="1 2">SA 807</strain>
    </source>
</reference>
<gene>
    <name evidence="1" type="ORF">IE53DRAFT_368569</name>
</gene>
<evidence type="ECO:0000313" key="1">
    <source>
        <dbReference type="EMBL" id="PWN50841.1"/>
    </source>
</evidence>
<dbReference type="EMBL" id="KZ819893">
    <property type="protein sequence ID" value="PWN50841.1"/>
    <property type="molecule type" value="Genomic_DNA"/>
</dbReference>
<organism evidence="1 2">
    <name type="scientific">Violaceomyces palustris</name>
    <dbReference type="NCBI Taxonomy" id="1673888"/>
    <lineage>
        <taxon>Eukaryota</taxon>
        <taxon>Fungi</taxon>
        <taxon>Dikarya</taxon>
        <taxon>Basidiomycota</taxon>
        <taxon>Ustilaginomycotina</taxon>
        <taxon>Ustilaginomycetes</taxon>
        <taxon>Violaceomycetales</taxon>
        <taxon>Violaceomycetaceae</taxon>
        <taxon>Violaceomyces</taxon>
    </lineage>
</organism>
<name>A0ACD0NYJ9_9BASI</name>
<evidence type="ECO:0000313" key="2">
    <source>
        <dbReference type="Proteomes" id="UP000245626"/>
    </source>
</evidence>
<keyword evidence="2" id="KW-1185">Reference proteome</keyword>
<sequence length="671" mass="69085">MPAPIPITRTPSDYDSFGSRRPGGITPQQSSFVGSIGGASFREPMAVSFGKDVSDIMDYSISRFATSTDSDVTVAPSSTRLESTFCRNFTCCGQALDDLHDLLQHYEECHVRFEDDEVPAMITDDDVESSGSSSASTSQPPSPRASNANADLNDLKRKASNTFGSYEDTSAFDTAVMRSPSLSKGKKRSFGQYSSNNVGGSNSAVHQSLRRALIDGGIGRRTPGQPSIYSPNSPFSTPGSSIPGTPTCDSETDAFFGNGVNPSAFSSLSIRSNTNEEHHLPSCAPPNLFFPASGSSAPGMPPAKRERMNTSNVSNVTTPSADSAARASAAAALAAADKPYKCPAPGCDKAYKQMNGLKYHRLHGHCNQNNLPSSSPFAMGSQQTTPTASVASSPSAEHPPVQSPAAPSLKTPTTAPPASSSAPLIPATAPIVPRPSPPAATAQASNAMPALPSSSTIASSVLNTISQVLQGVNAPTSVSTAQVSAAVQRPAINTNLVLNSLASAVKPVVTPSAAHVSTAPTAPNSSVSIASRSSPSPSNTSTAPSSPTSSSSTGPSTMEKSYICQVGACGKRYKNFSGLKYHYLHSGSHGLLGMQLLHTAGNASAKVDATGKAPVSTSTLSSAEIAAAAEAAQRAHSAALEQLRVQQAASMSPQHRTETNGQSVSAPSNQV</sequence>
<dbReference type="Proteomes" id="UP000245626">
    <property type="component" value="Unassembled WGS sequence"/>
</dbReference>
<proteinExistence type="predicted"/>
<protein>
    <submittedName>
        <fullName evidence="1">Uncharacterized protein</fullName>
    </submittedName>
</protein>
<accession>A0ACD0NYJ9</accession>